<dbReference type="eggNOG" id="KOG4056">
    <property type="taxonomic scope" value="Eukaryota"/>
</dbReference>
<dbReference type="GO" id="GO:0006886">
    <property type="term" value="P:intracellular protein transport"/>
    <property type="evidence" value="ECO:0007669"/>
    <property type="project" value="InterPro"/>
</dbReference>
<evidence type="ECO:0000256" key="2">
    <source>
        <dbReference type="ARBA" id="ARBA00005792"/>
    </source>
</evidence>
<evidence type="ECO:0000256" key="1">
    <source>
        <dbReference type="ARBA" id="ARBA00004572"/>
    </source>
</evidence>
<evidence type="ECO:0000256" key="8">
    <source>
        <dbReference type="ARBA" id="ARBA00023128"/>
    </source>
</evidence>
<dbReference type="InterPro" id="IPR002056">
    <property type="entry name" value="MAS20"/>
</dbReference>
<dbReference type="GO" id="GO:0030150">
    <property type="term" value="P:protein import into mitochondrial matrix"/>
    <property type="evidence" value="ECO:0007669"/>
    <property type="project" value="TreeGrafter"/>
</dbReference>
<accession>B4N2E2</accession>
<keyword evidence="8" id="KW-0496">Mitochondrion</keyword>
<gene>
    <name evidence="12" type="primary">Dwil\GK16136</name>
    <name evidence="12" type="ORF">Dwil_GK16136</name>
</gene>
<dbReference type="HOGENOM" id="CLU_100000_1_1_1"/>
<evidence type="ECO:0008006" key="14">
    <source>
        <dbReference type="Google" id="ProtNLM"/>
    </source>
</evidence>
<dbReference type="PRINTS" id="PR00351">
    <property type="entry name" value="OM20RECEPTOR"/>
</dbReference>
<dbReference type="PhylomeDB" id="B4N2E2"/>
<keyword evidence="9 11" id="KW-0472">Membrane</keyword>
<proteinExistence type="inferred from homology"/>
<feature type="transmembrane region" description="Helical" evidence="11">
    <location>
        <begin position="6"/>
        <end position="27"/>
    </location>
</feature>
<keyword evidence="5" id="KW-1000">Mitochondrion outer membrane</keyword>
<dbReference type="SUPFAM" id="SSF47157">
    <property type="entry name" value="Mitochondrial import receptor subunit Tom20"/>
    <property type="match status" value="1"/>
</dbReference>
<dbReference type="GO" id="GO:0006605">
    <property type="term" value="P:protein targeting"/>
    <property type="evidence" value="ECO:0007669"/>
    <property type="project" value="InterPro"/>
</dbReference>
<organism evidence="12 13">
    <name type="scientific">Drosophila willistoni</name>
    <name type="common">Fruit fly</name>
    <dbReference type="NCBI Taxonomy" id="7260"/>
    <lineage>
        <taxon>Eukaryota</taxon>
        <taxon>Metazoa</taxon>
        <taxon>Ecdysozoa</taxon>
        <taxon>Arthropoda</taxon>
        <taxon>Hexapoda</taxon>
        <taxon>Insecta</taxon>
        <taxon>Pterygota</taxon>
        <taxon>Neoptera</taxon>
        <taxon>Endopterygota</taxon>
        <taxon>Diptera</taxon>
        <taxon>Brachycera</taxon>
        <taxon>Muscomorpha</taxon>
        <taxon>Ephydroidea</taxon>
        <taxon>Drosophilidae</taxon>
        <taxon>Drosophila</taxon>
        <taxon>Sophophora</taxon>
    </lineage>
</organism>
<dbReference type="PANTHER" id="PTHR12430:SF0">
    <property type="entry name" value="TRANSLOCASE OF OUTER MITOCHONDRIAL MEMBRANE 20"/>
    <property type="match status" value="1"/>
</dbReference>
<dbReference type="PANTHER" id="PTHR12430">
    <property type="entry name" value="MITOCHONDRIAL IMPORT RECEPTOR SUBUNIT TOM20"/>
    <property type="match status" value="1"/>
</dbReference>
<dbReference type="InterPro" id="IPR023392">
    <property type="entry name" value="Tom20_dom_sf"/>
</dbReference>
<keyword evidence="13" id="KW-1185">Reference proteome</keyword>
<dbReference type="GO" id="GO:0008320">
    <property type="term" value="F:protein transmembrane transporter activity"/>
    <property type="evidence" value="ECO:0007669"/>
    <property type="project" value="TreeGrafter"/>
</dbReference>
<keyword evidence="6" id="KW-0653">Protein transport</keyword>
<evidence type="ECO:0000256" key="6">
    <source>
        <dbReference type="ARBA" id="ARBA00022927"/>
    </source>
</evidence>
<dbReference type="SMR" id="B4N2E2"/>
<reference evidence="12 13" key="1">
    <citation type="journal article" date="2007" name="Nature">
        <title>Evolution of genes and genomes on the Drosophila phylogeny.</title>
        <authorList>
            <consortium name="Drosophila 12 Genomes Consortium"/>
            <person name="Clark A.G."/>
            <person name="Eisen M.B."/>
            <person name="Smith D.R."/>
            <person name="Bergman C.M."/>
            <person name="Oliver B."/>
            <person name="Markow T.A."/>
            <person name="Kaufman T.C."/>
            <person name="Kellis M."/>
            <person name="Gelbart W."/>
            <person name="Iyer V.N."/>
            <person name="Pollard D.A."/>
            <person name="Sackton T.B."/>
            <person name="Larracuente A.M."/>
            <person name="Singh N.D."/>
            <person name="Abad J.P."/>
            <person name="Abt D.N."/>
            <person name="Adryan B."/>
            <person name="Aguade M."/>
            <person name="Akashi H."/>
            <person name="Anderson W.W."/>
            <person name="Aquadro C.F."/>
            <person name="Ardell D.H."/>
            <person name="Arguello R."/>
            <person name="Artieri C.G."/>
            <person name="Barbash D.A."/>
            <person name="Barker D."/>
            <person name="Barsanti P."/>
            <person name="Batterham P."/>
            <person name="Batzoglou S."/>
            <person name="Begun D."/>
            <person name="Bhutkar A."/>
            <person name="Blanco E."/>
            <person name="Bosak S.A."/>
            <person name="Bradley R.K."/>
            <person name="Brand A.D."/>
            <person name="Brent M.R."/>
            <person name="Brooks A.N."/>
            <person name="Brown R.H."/>
            <person name="Butlin R.K."/>
            <person name="Caggese C."/>
            <person name="Calvi B.R."/>
            <person name="Bernardo de Carvalho A."/>
            <person name="Caspi A."/>
            <person name="Castrezana S."/>
            <person name="Celniker S.E."/>
            <person name="Chang J.L."/>
            <person name="Chapple C."/>
            <person name="Chatterji S."/>
            <person name="Chinwalla A."/>
            <person name="Civetta A."/>
            <person name="Clifton S.W."/>
            <person name="Comeron J.M."/>
            <person name="Costello J.C."/>
            <person name="Coyne J.A."/>
            <person name="Daub J."/>
            <person name="David R.G."/>
            <person name="Delcher A.L."/>
            <person name="Delehaunty K."/>
            <person name="Do C.B."/>
            <person name="Ebling H."/>
            <person name="Edwards K."/>
            <person name="Eickbush T."/>
            <person name="Evans J.D."/>
            <person name="Filipski A."/>
            <person name="Findeiss S."/>
            <person name="Freyhult E."/>
            <person name="Fulton L."/>
            <person name="Fulton R."/>
            <person name="Garcia A.C."/>
            <person name="Gardiner A."/>
            <person name="Garfield D.A."/>
            <person name="Garvin B.E."/>
            <person name="Gibson G."/>
            <person name="Gilbert D."/>
            <person name="Gnerre S."/>
            <person name="Godfrey J."/>
            <person name="Good R."/>
            <person name="Gotea V."/>
            <person name="Gravely B."/>
            <person name="Greenberg A.J."/>
            <person name="Griffiths-Jones S."/>
            <person name="Gross S."/>
            <person name="Guigo R."/>
            <person name="Gustafson E.A."/>
            <person name="Haerty W."/>
            <person name="Hahn M.W."/>
            <person name="Halligan D.L."/>
            <person name="Halpern A.L."/>
            <person name="Halter G.M."/>
            <person name="Han M.V."/>
            <person name="Heger A."/>
            <person name="Hillier L."/>
            <person name="Hinrichs A.S."/>
            <person name="Holmes I."/>
            <person name="Hoskins R.A."/>
            <person name="Hubisz M.J."/>
            <person name="Hultmark D."/>
            <person name="Huntley M.A."/>
            <person name="Jaffe D.B."/>
            <person name="Jagadeeshan S."/>
            <person name="Jeck W.R."/>
            <person name="Johnson J."/>
            <person name="Jones C.D."/>
            <person name="Jordan W.C."/>
            <person name="Karpen G.H."/>
            <person name="Kataoka E."/>
            <person name="Keightley P.D."/>
            <person name="Kheradpour P."/>
            <person name="Kirkness E.F."/>
            <person name="Koerich L.B."/>
            <person name="Kristiansen K."/>
            <person name="Kudrna D."/>
            <person name="Kulathinal R.J."/>
            <person name="Kumar S."/>
            <person name="Kwok R."/>
            <person name="Lander E."/>
            <person name="Langley C.H."/>
            <person name="Lapoint R."/>
            <person name="Lazzaro B.P."/>
            <person name="Lee S.J."/>
            <person name="Levesque L."/>
            <person name="Li R."/>
            <person name="Lin C.F."/>
            <person name="Lin M.F."/>
            <person name="Lindblad-Toh K."/>
            <person name="Llopart A."/>
            <person name="Long M."/>
            <person name="Low L."/>
            <person name="Lozovsky E."/>
            <person name="Lu J."/>
            <person name="Luo M."/>
            <person name="Machado C.A."/>
            <person name="Makalowski W."/>
            <person name="Marzo M."/>
            <person name="Matsuda M."/>
            <person name="Matzkin L."/>
            <person name="McAllister B."/>
            <person name="McBride C.S."/>
            <person name="McKernan B."/>
            <person name="McKernan K."/>
            <person name="Mendez-Lago M."/>
            <person name="Minx P."/>
            <person name="Mollenhauer M.U."/>
            <person name="Montooth K."/>
            <person name="Mount S.M."/>
            <person name="Mu X."/>
            <person name="Myers E."/>
            <person name="Negre B."/>
            <person name="Newfeld S."/>
            <person name="Nielsen R."/>
            <person name="Noor M.A."/>
            <person name="O'Grady P."/>
            <person name="Pachter L."/>
            <person name="Papaceit M."/>
            <person name="Parisi M.J."/>
            <person name="Parisi M."/>
            <person name="Parts L."/>
            <person name="Pedersen J.S."/>
            <person name="Pesole G."/>
            <person name="Phillippy A.M."/>
            <person name="Ponting C.P."/>
            <person name="Pop M."/>
            <person name="Porcelli D."/>
            <person name="Powell J.R."/>
            <person name="Prohaska S."/>
            <person name="Pruitt K."/>
            <person name="Puig M."/>
            <person name="Quesneville H."/>
            <person name="Ram K.R."/>
            <person name="Rand D."/>
            <person name="Rasmussen M.D."/>
            <person name="Reed L.K."/>
            <person name="Reenan R."/>
            <person name="Reily A."/>
            <person name="Remington K.A."/>
            <person name="Rieger T.T."/>
            <person name="Ritchie M.G."/>
            <person name="Robin C."/>
            <person name="Rogers Y.H."/>
            <person name="Rohde C."/>
            <person name="Rozas J."/>
            <person name="Rubenfield M.J."/>
            <person name="Ruiz A."/>
            <person name="Russo S."/>
            <person name="Salzberg S.L."/>
            <person name="Sanchez-Gracia A."/>
            <person name="Saranga D.J."/>
            <person name="Sato H."/>
            <person name="Schaeffer S.W."/>
            <person name="Schatz M.C."/>
            <person name="Schlenke T."/>
            <person name="Schwartz R."/>
            <person name="Segarra C."/>
            <person name="Singh R.S."/>
            <person name="Sirot L."/>
            <person name="Sirota M."/>
            <person name="Sisneros N.B."/>
            <person name="Smith C.D."/>
            <person name="Smith T.F."/>
            <person name="Spieth J."/>
            <person name="Stage D.E."/>
            <person name="Stark A."/>
            <person name="Stephan W."/>
            <person name="Strausberg R.L."/>
            <person name="Strempel S."/>
            <person name="Sturgill D."/>
            <person name="Sutton G."/>
            <person name="Sutton G.G."/>
            <person name="Tao W."/>
            <person name="Teichmann S."/>
            <person name="Tobari Y.N."/>
            <person name="Tomimura Y."/>
            <person name="Tsolas J.M."/>
            <person name="Valente V.L."/>
            <person name="Venter E."/>
            <person name="Venter J.C."/>
            <person name="Vicario S."/>
            <person name="Vieira F.G."/>
            <person name="Vilella A.J."/>
            <person name="Villasante A."/>
            <person name="Walenz B."/>
            <person name="Wang J."/>
            <person name="Wasserman M."/>
            <person name="Watts T."/>
            <person name="Wilson D."/>
            <person name="Wilson R.K."/>
            <person name="Wing R.A."/>
            <person name="Wolfner M.F."/>
            <person name="Wong A."/>
            <person name="Wong G.K."/>
            <person name="Wu C.I."/>
            <person name="Wu G."/>
            <person name="Yamamoto D."/>
            <person name="Yang H.P."/>
            <person name="Yang S.P."/>
            <person name="Yorke J.A."/>
            <person name="Yoshida K."/>
            <person name="Zdobnov E."/>
            <person name="Zhang P."/>
            <person name="Zhang Y."/>
            <person name="Zimin A.V."/>
            <person name="Baldwin J."/>
            <person name="Abdouelleil A."/>
            <person name="Abdulkadir J."/>
            <person name="Abebe A."/>
            <person name="Abera B."/>
            <person name="Abreu J."/>
            <person name="Acer S.C."/>
            <person name="Aftuck L."/>
            <person name="Alexander A."/>
            <person name="An P."/>
            <person name="Anderson E."/>
            <person name="Anderson S."/>
            <person name="Arachi H."/>
            <person name="Azer M."/>
            <person name="Bachantsang P."/>
            <person name="Barry A."/>
            <person name="Bayul T."/>
            <person name="Berlin A."/>
            <person name="Bessette D."/>
            <person name="Bloom T."/>
            <person name="Blye J."/>
            <person name="Boguslavskiy L."/>
            <person name="Bonnet C."/>
            <person name="Boukhgalter B."/>
            <person name="Bourzgui I."/>
            <person name="Brown A."/>
            <person name="Cahill P."/>
            <person name="Channer S."/>
            <person name="Cheshatsang Y."/>
            <person name="Chuda L."/>
            <person name="Citroen M."/>
            <person name="Collymore A."/>
            <person name="Cooke P."/>
            <person name="Costello M."/>
            <person name="D'Aco K."/>
            <person name="Daza R."/>
            <person name="De Haan G."/>
            <person name="DeGray S."/>
            <person name="DeMaso C."/>
            <person name="Dhargay N."/>
            <person name="Dooley K."/>
            <person name="Dooley E."/>
            <person name="Doricent M."/>
            <person name="Dorje P."/>
            <person name="Dorjee K."/>
            <person name="Dupes A."/>
            <person name="Elong R."/>
            <person name="Falk J."/>
            <person name="Farina A."/>
            <person name="Faro S."/>
            <person name="Ferguson D."/>
            <person name="Fisher S."/>
            <person name="Foley C.D."/>
            <person name="Franke A."/>
            <person name="Friedrich D."/>
            <person name="Gadbois L."/>
            <person name="Gearin G."/>
            <person name="Gearin C.R."/>
            <person name="Giannoukos G."/>
            <person name="Goode T."/>
            <person name="Graham J."/>
            <person name="Grandbois E."/>
            <person name="Grewal S."/>
            <person name="Gyaltsen K."/>
            <person name="Hafez N."/>
            <person name="Hagos B."/>
            <person name="Hall J."/>
            <person name="Henson C."/>
            <person name="Hollinger A."/>
            <person name="Honan T."/>
            <person name="Huard M.D."/>
            <person name="Hughes L."/>
            <person name="Hurhula B."/>
            <person name="Husby M.E."/>
            <person name="Kamat A."/>
            <person name="Kanga B."/>
            <person name="Kashin S."/>
            <person name="Khazanovich D."/>
            <person name="Kisner P."/>
            <person name="Lance K."/>
            <person name="Lara M."/>
            <person name="Lee W."/>
            <person name="Lennon N."/>
            <person name="Letendre F."/>
            <person name="LeVine R."/>
            <person name="Lipovsky A."/>
            <person name="Liu X."/>
            <person name="Liu J."/>
            <person name="Liu S."/>
            <person name="Lokyitsang T."/>
            <person name="Lokyitsang Y."/>
            <person name="Lubonja R."/>
            <person name="Lui A."/>
            <person name="MacDonald P."/>
            <person name="Magnisalis V."/>
            <person name="Maru K."/>
            <person name="Matthews C."/>
            <person name="McCusker W."/>
            <person name="McDonough S."/>
            <person name="Mehta T."/>
            <person name="Meldrim J."/>
            <person name="Meneus L."/>
            <person name="Mihai O."/>
            <person name="Mihalev A."/>
            <person name="Mihova T."/>
            <person name="Mittelman R."/>
            <person name="Mlenga V."/>
            <person name="Montmayeur A."/>
            <person name="Mulrain L."/>
            <person name="Navidi A."/>
            <person name="Naylor J."/>
            <person name="Negash T."/>
            <person name="Nguyen T."/>
            <person name="Nguyen N."/>
            <person name="Nicol R."/>
            <person name="Norbu C."/>
            <person name="Norbu N."/>
            <person name="Novod N."/>
            <person name="O'Neill B."/>
            <person name="Osman S."/>
            <person name="Markiewicz E."/>
            <person name="Oyono O.L."/>
            <person name="Patti C."/>
            <person name="Phunkhang P."/>
            <person name="Pierre F."/>
            <person name="Priest M."/>
            <person name="Raghuraman S."/>
            <person name="Rege F."/>
            <person name="Reyes R."/>
            <person name="Rise C."/>
            <person name="Rogov P."/>
            <person name="Ross K."/>
            <person name="Ryan E."/>
            <person name="Settipalli S."/>
            <person name="Shea T."/>
            <person name="Sherpa N."/>
            <person name="Shi L."/>
            <person name="Shih D."/>
            <person name="Sparrow T."/>
            <person name="Spaulding J."/>
            <person name="Stalker J."/>
            <person name="Stange-Thomann N."/>
            <person name="Stavropoulos S."/>
            <person name="Stone C."/>
            <person name="Strader C."/>
            <person name="Tesfaye S."/>
            <person name="Thomson T."/>
            <person name="Thoulutsang Y."/>
            <person name="Thoulutsang D."/>
            <person name="Topham K."/>
            <person name="Topping I."/>
            <person name="Tsamla T."/>
            <person name="Vassiliev H."/>
            <person name="Vo A."/>
            <person name="Wangchuk T."/>
            <person name="Wangdi T."/>
            <person name="Weiand M."/>
            <person name="Wilkinson J."/>
            <person name="Wilson A."/>
            <person name="Yadav S."/>
            <person name="Young G."/>
            <person name="Yu Q."/>
            <person name="Zembek L."/>
            <person name="Zhong D."/>
            <person name="Zimmer A."/>
            <person name="Zwirko Z."/>
            <person name="Jaffe D.B."/>
            <person name="Alvarez P."/>
            <person name="Brockman W."/>
            <person name="Butler J."/>
            <person name="Chin C."/>
            <person name="Gnerre S."/>
            <person name="Grabherr M."/>
            <person name="Kleber M."/>
            <person name="Mauceli E."/>
            <person name="MacCallum I."/>
        </authorList>
    </citation>
    <scope>NUCLEOTIDE SEQUENCE [LARGE SCALE GENOMIC DNA]</scope>
    <source>
        <strain evidence="13">Tucson 14030-0811.24</strain>
    </source>
</reference>
<dbReference type="GO" id="GO:0030943">
    <property type="term" value="F:mitochondrion targeting sequence binding"/>
    <property type="evidence" value="ECO:0007669"/>
    <property type="project" value="TreeGrafter"/>
</dbReference>
<comment type="similarity">
    <text evidence="2">Belongs to the Tom20 family.</text>
</comment>
<name>B4N2E2_DROWI</name>
<evidence type="ECO:0000256" key="10">
    <source>
        <dbReference type="SAM" id="MobiDB-lite"/>
    </source>
</evidence>
<evidence type="ECO:0000256" key="4">
    <source>
        <dbReference type="ARBA" id="ARBA00022692"/>
    </source>
</evidence>
<protein>
    <recommendedName>
        <fullName evidence="14">Mitochondrial import receptor subunit TOM20 homolog</fullName>
    </recommendedName>
</protein>
<evidence type="ECO:0000256" key="3">
    <source>
        <dbReference type="ARBA" id="ARBA00022448"/>
    </source>
</evidence>
<dbReference type="InParanoid" id="B4N2E2"/>
<dbReference type="Proteomes" id="UP000007798">
    <property type="component" value="Unassembled WGS sequence"/>
</dbReference>
<dbReference type="PIRSF" id="PIRSF037707">
    <property type="entry name" value="MAS20_rcpt"/>
    <property type="match status" value="1"/>
</dbReference>
<dbReference type="Pfam" id="PF02064">
    <property type="entry name" value="MAS20"/>
    <property type="match status" value="1"/>
</dbReference>
<dbReference type="GO" id="GO:0016031">
    <property type="term" value="P:tRNA import into mitochondrion"/>
    <property type="evidence" value="ECO:0007669"/>
    <property type="project" value="TreeGrafter"/>
</dbReference>
<feature type="region of interest" description="Disordered" evidence="10">
    <location>
        <begin position="160"/>
        <end position="185"/>
    </location>
</feature>
<evidence type="ECO:0000256" key="5">
    <source>
        <dbReference type="ARBA" id="ARBA00022787"/>
    </source>
</evidence>
<dbReference type="EMBL" id="CH963925">
    <property type="protein sequence ID" value="EDW78531.1"/>
    <property type="molecule type" value="Genomic_DNA"/>
</dbReference>
<evidence type="ECO:0000256" key="9">
    <source>
        <dbReference type="ARBA" id="ARBA00023136"/>
    </source>
</evidence>
<dbReference type="GO" id="GO:0005742">
    <property type="term" value="C:mitochondrial outer membrane translocase complex"/>
    <property type="evidence" value="ECO:0007669"/>
    <property type="project" value="InterPro"/>
</dbReference>
<keyword evidence="7 11" id="KW-1133">Transmembrane helix</keyword>
<keyword evidence="4 11" id="KW-0812">Transmembrane</keyword>
<dbReference type="AlphaFoldDB" id="B4N2E2"/>
<keyword evidence="3" id="KW-0813">Transport</keyword>
<comment type="subcellular location">
    <subcellularLocation>
        <location evidence="1">Mitochondrion outer membrane</location>
        <topology evidence="1">Single-pass membrane protein</topology>
    </subcellularLocation>
</comment>
<evidence type="ECO:0000313" key="13">
    <source>
        <dbReference type="Proteomes" id="UP000007798"/>
    </source>
</evidence>
<dbReference type="OrthoDB" id="2154253at2759"/>
<evidence type="ECO:0000256" key="11">
    <source>
        <dbReference type="SAM" id="Phobius"/>
    </source>
</evidence>
<dbReference type="Gene3D" id="1.20.960.10">
    <property type="entry name" value="Mitochondrial outer membrane translocase complex, subunit Tom20 domain"/>
    <property type="match status" value="1"/>
</dbReference>
<evidence type="ECO:0000256" key="7">
    <source>
        <dbReference type="ARBA" id="ARBA00022989"/>
    </source>
</evidence>
<dbReference type="STRING" id="7260.B4N2E2"/>
<feature type="compositionally biased region" description="Low complexity" evidence="10">
    <location>
        <begin position="162"/>
        <end position="174"/>
    </location>
</feature>
<sequence>MPVHSMILAIAGTASAIFLGYCVYYDHKRRMDPEYRRKLHERRERDQAQLKKQLLHDEAKKAAAMDADSWSPCECGCGKRMGGKPDLSDQAAMERYLFHEIKLGEYLIIRGRLDEGLTHMANAIELCGQPDVLLQMMEATLPDHIFRPLIQKLQEHAQLNDSSEISEPSSSLSIDGNFNRPSSDTSLPIPLLHSL</sequence>
<evidence type="ECO:0000313" key="12">
    <source>
        <dbReference type="EMBL" id="EDW78531.1"/>
    </source>
</evidence>